<evidence type="ECO:0000313" key="4">
    <source>
        <dbReference type="Proteomes" id="UP000660862"/>
    </source>
</evidence>
<dbReference type="InterPro" id="IPR035940">
    <property type="entry name" value="CAP_sf"/>
</dbReference>
<dbReference type="Proteomes" id="UP000660862">
    <property type="component" value="Unassembled WGS sequence"/>
</dbReference>
<comment type="caution">
    <text evidence="3">The sequence shown here is derived from an EMBL/GenBank/DDBJ whole genome shotgun (WGS) entry which is preliminary data.</text>
</comment>
<feature type="compositionally biased region" description="Basic and acidic residues" evidence="1">
    <location>
        <begin position="1"/>
        <end position="19"/>
    </location>
</feature>
<gene>
    <name evidence="3" type="ORF">GCM10007415_03020</name>
</gene>
<reference evidence="3" key="2">
    <citation type="submission" date="2020-09" db="EMBL/GenBank/DDBJ databases">
        <authorList>
            <person name="Sun Q."/>
            <person name="Zhou Y."/>
        </authorList>
    </citation>
    <scope>NUCLEOTIDE SEQUENCE</scope>
    <source>
        <strain evidence="3">CGMCC 1.12195</strain>
    </source>
</reference>
<dbReference type="SUPFAM" id="SSF55797">
    <property type="entry name" value="PR-1-like"/>
    <property type="match status" value="1"/>
</dbReference>
<dbReference type="CDD" id="cd05379">
    <property type="entry name" value="CAP_bacterial"/>
    <property type="match status" value="1"/>
</dbReference>
<feature type="domain" description="SCP" evidence="2">
    <location>
        <begin position="34"/>
        <end position="157"/>
    </location>
</feature>
<accession>A0A917M2E1</accession>
<dbReference type="PANTHER" id="PTHR31157">
    <property type="entry name" value="SCP DOMAIN-CONTAINING PROTEIN"/>
    <property type="match status" value="1"/>
</dbReference>
<dbReference type="InterPro" id="IPR014044">
    <property type="entry name" value="CAP_dom"/>
</dbReference>
<organism evidence="3 4">
    <name type="scientific">Parapedobacter pyrenivorans</name>
    <dbReference type="NCBI Taxonomy" id="1305674"/>
    <lineage>
        <taxon>Bacteria</taxon>
        <taxon>Pseudomonadati</taxon>
        <taxon>Bacteroidota</taxon>
        <taxon>Sphingobacteriia</taxon>
        <taxon>Sphingobacteriales</taxon>
        <taxon>Sphingobacteriaceae</taxon>
        <taxon>Parapedobacter</taxon>
    </lineage>
</organism>
<dbReference type="AlphaFoldDB" id="A0A917M2E1"/>
<proteinExistence type="predicted"/>
<keyword evidence="4" id="KW-1185">Reference proteome</keyword>
<dbReference type="Pfam" id="PF00188">
    <property type="entry name" value="CAP"/>
    <property type="match status" value="1"/>
</dbReference>
<evidence type="ECO:0000256" key="1">
    <source>
        <dbReference type="SAM" id="MobiDB-lite"/>
    </source>
</evidence>
<evidence type="ECO:0000259" key="2">
    <source>
        <dbReference type="Pfam" id="PF00188"/>
    </source>
</evidence>
<reference evidence="3" key="1">
    <citation type="journal article" date="2014" name="Int. J. Syst. Evol. Microbiol.">
        <title>Complete genome sequence of Corynebacterium casei LMG S-19264T (=DSM 44701T), isolated from a smear-ripened cheese.</title>
        <authorList>
            <consortium name="US DOE Joint Genome Institute (JGI-PGF)"/>
            <person name="Walter F."/>
            <person name="Albersmeier A."/>
            <person name="Kalinowski J."/>
            <person name="Ruckert C."/>
        </authorList>
    </citation>
    <scope>NUCLEOTIDE SEQUENCE</scope>
    <source>
        <strain evidence="3">CGMCC 1.12195</strain>
    </source>
</reference>
<dbReference type="EMBL" id="BMER01000001">
    <property type="protein sequence ID" value="GGG74871.1"/>
    <property type="molecule type" value="Genomic_DNA"/>
</dbReference>
<dbReference type="Gene3D" id="3.40.33.10">
    <property type="entry name" value="CAP"/>
    <property type="match status" value="1"/>
</dbReference>
<sequence length="164" mass="18019">MEPVPKEESPISSDNEEKNPGNPVVMDSSAIQALAEVNTWRQQGCDCGEETMPPTSMVAWNAELYAAALAHAKDMHTRNYFSHTSPSGENVYHRLIASGYISDATGVLTYGENIAFGDFDLVAAVKKWLASPSHCANMMRGSYREMAIAHDGNYWVQVFGATRE</sequence>
<feature type="region of interest" description="Disordered" evidence="1">
    <location>
        <begin position="1"/>
        <end position="24"/>
    </location>
</feature>
<name>A0A917M2E1_9SPHI</name>
<protein>
    <recommendedName>
        <fullName evidence="2">SCP domain-containing protein</fullName>
    </recommendedName>
</protein>
<dbReference type="PANTHER" id="PTHR31157:SF1">
    <property type="entry name" value="SCP DOMAIN-CONTAINING PROTEIN"/>
    <property type="match status" value="1"/>
</dbReference>
<evidence type="ECO:0000313" key="3">
    <source>
        <dbReference type="EMBL" id="GGG74871.1"/>
    </source>
</evidence>